<keyword evidence="3" id="KW-0479">Metal-binding</keyword>
<dbReference type="InterPro" id="IPR020855">
    <property type="entry name" value="Ureohydrolase_Mn_BS"/>
</dbReference>
<dbReference type="InterPro" id="IPR005925">
    <property type="entry name" value="Agmatinase-rel"/>
</dbReference>
<evidence type="ECO:0000256" key="3">
    <source>
        <dbReference type="ARBA" id="ARBA00022723"/>
    </source>
</evidence>
<dbReference type="InterPro" id="IPR029035">
    <property type="entry name" value="DHS-like_NAD/FAD-binding_dom"/>
</dbReference>
<dbReference type="Gene3D" id="3.40.910.10">
    <property type="entry name" value="Deoxyhypusine synthase"/>
    <property type="match status" value="1"/>
</dbReference>
<comment type="similarity">
    <text evidence="1">Belongs to the arginase family. Agmatinase subfamily.</text>
</comment>
<sequence length="688" mass="77631">MLAVNRWNDNYERVLLGGLTCDSDDYYNSEQHTNAIYLPKFSAEKPLYIGFFHTGAYQETLGGYGGLQHCLIPQPKHILVRRDDEGALRTEVFRPQQKVEEFLQILGIPEECGKSSTASIVLIPVPYDGTSTWGKGADKGPDAFLEAAENMELYDIETGTEVYTHGIYLAPAIEEGSSPEAMVEEVYNVTKDYVNRKKFTTLVGGEHSISIGAIRAMNESFEDLTVLQIDAHADLRKEYNGSRYNHACALFEANEQTNLIQVGIRSMDAIEKTVMKKDQVFFAHEMIQDDYWMDTAIDLMTENVYITFDLDAFDPSILPSTGTPEPGGLQWYETLEFLRRVFDEKNVVGFDLVELCATGNYKPSAFAAAKLYYKMLSYKFEGEQATVVDAAKEYERKLADGGKMLVSLAGAMSTAELGKIFAEIIRKGKVHIVSCTGANLEEDIMNLVAHSHYKRIPNYRDLTPQEEWDLLEKGLNRVTDTCIPEEEAFRRLQKHIFKIWKEAEDNHERLFPHEFMYRLLLSGVLEQYYEIDLKDSWMYAAAEANLPMVVPGWEDSTMGNIFASYVMKGELSAGTMKSGIEYMTSLADWYTANSSEGIGFFQIGGGIAGDFPICVVPMLYQDMERTDTPFWNYFCQISDSTTSYGSYSGAVPNEKITWGKLDIDTPKFIIESDATIVAPLIFAYLLNM</sequence>
<organism evidence="5">
    <name type="scientific">Cyprideis torosa</name>
    <dbReference type="NCBI Taxonomy" id="163714"/>
    <lineage>
        <taxon>Eukaryota</taxon>
        <taxon>Metazoa</taxon>
        <taxon>Ecdysozoa</taxon>
        <taxon>Arthropoda</taxon>
        <taxon>Crustacea</taxon>
        <taxon>Oligostraca</taxon>
        <taxon>Ostracoda</taxon>
        <taxon>Podocopa</taxon>
        <taxon>Podocopida</taxon>
        <taxon>Cytherocopina</taxon>
        <taxon>Cytheroidea</taxon>
        <taxon>Cytherideidae</taxon>
        <taxon>Cyprideis</taxon>
    </lineage>
</organism>
<dbReference type="SUPFAM" id="SSF50621">
    <property type="entry name" value="Alanine racemase C-terminal domain-like"/>
    <property type="match status" value="1"/>
</dbReference>
<comment type="similarity">
    <text evidence="2">Belongs to the deoxyhypusine synthase family.</text>
</comment>
<dbReference type="InterPro" id="IPR009006">
    <property type="entry name" value="Ala_racemase/Decarboxylase_C"/>
</dbReference>
<dbReference type="OrthoDB" id="9992747at2759"/>
<evidence type="ECO:0000256" key="2">
    <source>
        <dbReference type="ARBA" id="ARBA00009892"/>
    </source>
</evidence>
<dbReference type="GO" id="GO:0046872">
    <property type="term" value="F:metal ion binding"/>
    <property type="evidence" value="ECO:0007669"/>
    <property type="project" value="UniProtKB-KW"/>
</dbReference>
<protein>
    <submittedName>
        <fullName evidence="5">Uncharacterized protein</fullName>
    </submittedName>
</protein>
<dbReference type="InterPro" id="IPR023696">
    <property type="entry name" value="Ureohydrolase_dom_sf"/>
</dbReference>
<dbReference type="InterPro" id="IPR002773">
    <property type="entry name" value="Deoxyhypusine_synthase"/>
</dbReference>
<dbReference type="PROSITE" id="PS51409">
    <property type="entry name" value="ARGINASE_2"/>
    <property type="match status" value="1"/>
</dbReference>
<dbReference type="NCBIfam" id="TIGR01230">
    <property type="entry name" value="agmatinase"/>
    <property type="match status" value="1"/>
</dbReference>
<dbReference type="PANTHER" id="PTHR11358">
    <property type="entry name" value="ARGINASE/AGMATINASE"/>
    <property type="match status" value="1"/>
</dbReference>
<dbReference type="CDD" id="cd11593">
    <property type="entry name" value="Agmatinase-like_2"/>
    <property type="match status" value="1"/>
</dbReference>
<reference evidence="5" key="1">
    <citation type="submission" date="2020-11" db="EMBL/GenBank/DDBJ databases">
        <authorList>
            <person name="Tran Van P."/>
        </authorList>
    </citation>
    <scope>NUCLEOTIDE SEQUENCE</scope>
</reference>
<dbReference type="SUPFAM" id="SSF52467">
    <property type="entry name" value="DHS-like NAD/FAD-binding domain"/>
    <property type="match status" value="1"/>
</dbReference>
<dbReference type="EMBL" id="OB669560">
    <property type="protein sequence ID" value="CAD7234712.1"/>
    <property type="molecule type" value="Genomic_DNA"/>
</dbReference>
<accession>A0A7R8WMU9</accession>
<proteinExistence type="inferred from homology"/>
<dbReference type="InterPro" id="IPR006035">
    <property type="entry name" value="Ureohydrolase"/>
</dbReference>
<evidence type="ECO:0000256" key="4">
    <source>
        <dbReference type="ARBA" id="ARBA00022801"/>
    </source>
</evidence>
<dbReference type="GO" id="GO:0008783">
    <property type="term" value="F:agmatinase activity"/>
    <property type="evidence" value="ECO:0007669"/>
    <property type="project" value="TreeGrafter"/>
</dbReference>
<evidence type="ECO:0000313" key="5">
    <source>
        <dbReference type="EMBL" id="CAD7234712.1"/>
    </source>
</evidence>
<dbReference type="GO" id="GO:0033389">
    <property type="term" value="P:putrescine biosynthetic process from arginine, via agmatine"/>
    <property type="evidence" value="ECO:0007669"/>
    <property type="project" value="TreeGrafter"/>
</dbReference>
<keyword evidence="4" id="KW-0378">Hydrolase</keyword>
<dbReference type="AlphaFoldDB" id="A0A7R8WMU9"/>
<dbReference type="Gene3D" id="2.40.37.10">
    <property type="entry name" value="Lyase, Ornithine Decarboxylase, Chain A, domain 1"/>
    <property type="match status" value="1"/>
</dbReference>
<dbReference type="SUPFAM" id="SSF52768">
    <property type="entry name" value="Arginase/deacetylase"/>
    <property type="match status" value="1"/>
</dbReference>
<name>A0A7R8WMU9_9CRUS</name>
<dbReference type="Pfam" id="PF00491">
    <property type="entry name" value="Arginase"/>
    <property type="match status" value="1"/>
</dbReference>
<dbReference type="InterPro" id="IPR036982">
    <property type="entry name" value="Deoxyhypusine_synthase_sf"/>
</dbReference>
<gene>
    <name evidence="5" type="ORF">CTOB1V02_LOCUS12528</name>
</gene>
<dbReference type="Pfam" id="PF01916">
    <property type="entry name" value="DS"/>
    <property type="match status" value="1"/>
</dbReference>
<dbReference type="PROSITE" id="PS01053">
    <property type="entry name" value="ARGINASE_1"/>
    <property type="match status" value="1"/>
</dbReference>
<dbReference type="PANTHER" id="PTHR11358:SF26">
    <property type="entry name" value="GUANIDINO ACID HYDROLASE, MITOCHONDRIAL"/>
    <property type="match status" value="1"/>
</dbReference>
<evidence type="ECO:0000256" key="1">
    <source>
        <dbReference type="ARBA" id="ARBA00009227"/>
    </source>
</evidence>